<protein>
    <submittedName>
        <fullName evidence="3">NAD(P)-binding protein</fullName>
    </submittedName>
</protein>
<dbReference type="EMBL" id="ML977516">
    <property type="protein sequence ID" value="KAF2125298.1"/>
    <property type="molecule type" value="Genomic_DNA"/>
</dbReference>
<evidence type="ECO:0000313" key="4">
    <source>
        <dbReference type="Proteomes" id="UP000799771"/>
    </source>
</evidence>
<keyword evidence="4" id="KW-1185">Reference proteome</keyword>
<dbReference type="FunFam" id="3.40.50.720:FF:000084">
    <property type="entry name" value="Short-chain dehydrogenase reductase"/>
    <property type="match status" value="1"/>
</dbReference>
<dbReference type="PRINTS" id="PR00081">
    <property type="entry name" value="GDHRDH"/>
</dbReference>
<dbReference type="PANTHER" id="PTHR42760">
    <property type="entry name" value="SHORT-CHAIN DEHYDROGENASES/REDUCTASES FAMILY MEMBER"/>
    <property type="match status" value="1"/>
</dbReference>
<dbReference type="OrthoDB" id="417891at2759"/>
<name>A0A6A6A3G4_9PLEO</name>
<dbReference type="PANTHER" id="PTHR42760:SF124">
    <property type="entry name" value="SHORT-CHAIN DEHYDROGENASE_REDUCTASE"/>
    <property type="match status" value="1"/>
</dbReference>
<dbReference type="InterPro" id="IPR002347">
    <property type="entry name" value="SDR_fam"/>
</dbReference>
<gene>
    <name evidence="3" type="ORF">P153DRAFT_389461</name>
</gene>
<dbReference type="CDD" id="cd05233">
    <property type="entry name" value="SDR_c"/>
    <property type="match status" value="1"/>
</dbReference>
<dbReference type="InterPro" id="IPR036291">
    <property type="entry name" value="NAD(P)-bd_dom_sf"/>
</dbReference>
<evidence type="ECO:0000313" key="3">
    <source>
        <dbReference type="EMBL" id="KAF2125298.1"/>
    </source>
</evidence>
<dbReference type="Gene3D" id="3.40.50.720">
    <property type="entry name" value="NAD(P)-binding Rossmann-like Domain"/>
    <property type="match status" value="1"/>
</dbReference>
<keyword evidence="2" id="KW-0521">NADP</keyword>
<comment type="similarity">
    <text evidence="1">Belongs to the short-chain dehydrogenases/reductases (SDR) family.</text>
</comment>
<dbReference type="SUPFAM" id="SSF51735">
    <property type="entry name" value="NAD(P)-binding Rossmann-fold domains"/>
    <property type="match status" value="1"/>
</dbReference>
<proteinExistence type="inferred from homology"/>
<dbReference type="InterPro" id="IPR020904">
    <property type="entry name" value="Sc_DH/Rdtase_CS"/>
</dbReference>
<dbReference type="PROSITE" id="PS00061">
    <property type="entry name" value="ADH_SHORT"/>
    <property type="match status" value="1"/>
</dbReference>
<reference evidence="3" key="1">
    <citation type="journal article" date="2020" name="Stud. Mycol.">
        <title>101 Dothideomycetes genomes: a test case for predicting lifestyles and emergence of pathogens.</title>
        <authorList>
            <person name="Haridas S."/>
            <person name="Albert R."/>
            <person name="Binder M."/>
            <person name="Bloem J."/>
            <person name="Labutti K."/>
            <person name="Salamov A."/>
            <person name="Andreopoulos B."/>
            <person name="Baker S."/>
            <person name="Barry K."/>
            <person name="Bills G."/>
            <person name="Bluhm B."/>
            <person name="Cannon C."/>
            <person name="Castanera R."/>
            <person name="Culley D."/>
            <person name="Daum C."/>
            <person name="Ezra D."/>
            <person name="Gonzalez J."/>
            <person name="Henrissat B."/>
            <person name="Kuo A."/>
            <person name="Liang C."/>
            <person name="Lipzen A."/>
            <person name="Lutzoni F."/>
            <person name="Magnuson J."/>
            <person name="Mondo S."/>
            <person name="Nolan M."/>
            <person name="Ohm R."/>
            <person name="Pangilinan J."/>
            <person name="Park H.-J."/>
            <person name="Ramirez L."/>
            <person name="Alfaro M."/>
            <person name="Sun H."/>
            <person name="Tritt A."/>
            <person name="Yoshinaga Y."/>
            <person name="Zwiers L.-H."/>
            <person name="Turgeon B."/>
            <person name="Goodwin S."/>
            <person name="Spatafora J."/>
            <person name="Crous P."/>
            <person name="Grigoriev I."/>
        </authorList>
    </citation>
    <scope>NUCLEOTIDE SEQUENCE</scope>
    <source>
        <strain evidence="3">CBS 119687</strain>
    </source>
</reference>
<sequence>MPGQRLLNRIAIVTGASQGIGREVCNQFFEEGALLVCADIRPLGQGETLSTHEWMAQKGGKAIFFRMDVGSADDWKALIAKTVEEYGRLDIIVNNAAICLEASNPQPIDEVDEDAFDAHMRVNARGVFLGSKYAVKQFKTQEPQPCGVRGWIVNFASMVSHMGMQGLTGYTASKGAVAAMTKTIALDVAKQGIVANCICPGFSQTAMLENALGSVGALSVAAEAVKSSIPRGLFGETIDHGRAAVYLASDDAKWVTGISLNVDGGISAQ</sequence>
<dbReference type="Pfam" id="PF13561">
    <property type="entry name" value="adh_short_C2"/>
    <property type="match status" value="1"/>
</dbReference>
<organism evidence="3 4">
    <name type="scientific">Dothidotthia symphoricarpi CBS 119687</name>
    <dbReference type="NCBI Taxonomy" id="1392245"/>
    <lineage>
        <taxon>Eukaryota</taxon>
        <taxon>Fungi</taxon>
        <taxon>Dikarya</taxon>
        <taxon>Ascomycota</taxon>
        <taxon>Pezizomycotina</taxon>
        <taxon>Dothideomycetes</taxon>
        <taxon>Pleosporomycetidae</taxon>
        <taxon>Pleosporales</taxon>
        <taxon>Dothidotthiaceae</taxon>
        <taxon>Dothidotthia</taxon>
    </lineage>
</organism>
<evidence type="ECO:0000256" key="2">
    <source>
        <dbReference type="ARBA" id="ARBA00022857"/>
    </source>
</evidence>
<dbReference type="GeneID" id="54411279"/>
<dbReference type="AlphaFoldDB" id="A0A6A6A3G4"/>
<accession>A0A6A6A3G4</accession>
<dbReference type="Proteomes" id="UP000799771">
    <property type="component" value="Unassembled WGS sequence"/>
</dbReference>
<dbReference type="PRINTS" id="PR00080">
    <property type="entry name" value="SDRFAMILY"/>
</dbReference>
<evidence type="ECO:0000256" key="1">
    <source>
        <dbReference type="ARBA" id="ARBA00006484"/>
    </source>
</evidence>
<dbReference type="RefSeq" id="XP_033519690.1">
    <property type="nucleotide sequence ID" value="XM_033670847.1"/>
</dbReference>
<dbReference type="GO" id="GO:0016616">
    <property type="term" value="F:oxidoreductase activity, acting on the CH-OH group of donors, NAD or NADP as acceptor"/>
    <property type="evidence" value="ECO:0007669"/>
    <property type="project" value="TreeGrafter"/>
</dbReference>